<protein>
    <submittedName>
        <fullName evidence="1">Uncharacterized protein</fullName>
    </submittedName>
</protein>
<sequence>MSEHTSEEHEEAQRVSDALYQEGYDAAHADLDAELKHSKSVIMLATAHRMLARSLEMDDTRPTLAEIETAICRLVRKVAPDAK</sequence>
<gene>
    <name evidence="1" type="ORF">UFOVP124_35</name>
</gene>
<reference evidence="1" key="1">
    <citation type="submission" date="2020-04" db="EMBL/GenBank/DDBJ databases">
        <authorList>
            <person name="Chiriac C."/>
            <person name="Salcher M."/>
            <person name="Ghai R."/>
            <person name="Kavagutti S V."/>
        </authorList>
    </citation>
    <scope>NUCLEOTIDE SEQUENCE</scope>
</reference>
<accession>A0A6J5L836</accession>
<evidence type="ECO:0000313" key="1">
    <source>
        <dbReference type="EMBL" id="CAB4130828.1"/>
    </source>
</evidence>
<proteinExistence type="predicted"/>
<organism evidence="1">
    <name type="scientific">uncultured Caudovirales phage</name>
    <dbReference type="NCBI Taxonomy" id="2100421"/>
    <lineage>
        <taxon>Viruses</taxon>
        <taxon>Duplodnaviria</taxon>
        <taxon>Heunggongvirae</taxon>
        <taxon>Uroviricota</taxon>
        <taxon>Caudoviricetes</taxon>
        <taxon>Peduoviridae</taxon>
        <taxon>Maltschvirus</taxon>
        <taxon>Maltschvirus maltsch</taxon>
    </lineage>
</organism>
<name>A0A6J5L836_9CAUD</name>
<dbReference type="EMBL" id="LR796250">
    <property type="protein sequence ID" value="CAB4130828.1"/>
    <property type="molecule type" value="Genomic_DNA"/>
</dbReference>